<gene>
    <name evidence="2" type="primary">pap</name>
    <name evidence="2" type="ORF">H9962_03385</name>
</gene>
<dbReference type="InterPro" id="IPR022488">
    <property type="entry name" value="PPK2-related"/>
</dbReference>
<dbReference type="Gene3D" id="3.40.50.300">
    <property type="entry name" value="P-loop containing nucleotide triphosphate hydrolases"/>
    <property type="match status" value="2"/>
</dbReference>
<reference evidence="2" key="1">
    <citation type="journal article" date="2021" name="PeerJ">
        <title>Extensive microbial diversity within the chicken gut microbiome revealed by metagenomics and culture.</title>
        <authorList>
            <person name="Gilroy R."/>
            <person name="Ravi A."/>
            <person name="Getino M."/>
            <person name="Pursley I."/>
            <person name="Horton D.L."/>
            <person name="Alikhan N.F."/>
            <person name="Baker D."/>
            <person name="Gharbi K."/>
            <person name="Hall N."/>
            <person name="Watson M."/>
            <person name="Adriaenssens E.M."/>
            <person name="Foster-Nyarko E."/>
            <person name="Jarju S."/>
            <person name="Secka A."/>
            <person name="Antonio M."/>
            <person name="Oren A."/>
            <person name="Chaudhuri R.R."/>
            <person name="La Ragione R."/>
            <person name="Hildebrand F."/>
            <person name="Pallen M.J."/>
        </authorList>
    </citation>
    <scope>NUCLEOTIDE SEQUENCE</scope>
    <source>
        <strain evidence="2">CHK186-16707</strain>
    </source>
</reference>
<evidence type="ECO:0000313" key="3">
    <source>
        <dbReference type="Proteomes" id="UP000824225"/>
    </source>
</evidence>
<protein>
    <submittedName>
        <fullName evidence="2">Polyphosphate:AMP phosphotransferase</fullName>
    </submittedName>
</protein>
<organism evidence="2 3">
    <name type="scientific">Candidatus Mailhella merdigallinarum</name>
    <dbReference type="NCBI Taxonomy" id="2838658"/>
    <lineage>
        <taxon>Bacteria</taxon>
        <taxon>Pseudomonadati</taxon>
        <taxon>Thermodesulfobacteriota</taxon>
        <taxon>Desulfovibrionia</taxon>
        <taxon>Desulfovibrionales</taxon>
        <taxon>Desulfovibrionaceae</taxon>
        <taxon>Mailhella</taxon>
    </lineage>
</organism>
<dbReference type="NCBIfam" id="TIGR03708">
    <property type="entry name" value="poly_P_AMP_trns"/>
    <property type="match status" value="1"/>
</dbReference>
<dbReference type="Proteomes" id="UP000824225">
    <property type="component" value="Unassembled WGS sequence"/>
</dbReference>
<dbReference type="GO" id="GO:0043751">
    <property type="term" value="F:polyphosphate:AMP phosphotransferase activity"/>
    <property type="evidence" value="ECO:0007669"/>
    <property type="project" value="InterPro"/>
</dbReference>
<feature type="domain" description="Polyphosphate kinase-2-related" evidence="1">
    <location>
        <begin position="13"/>
        <end position="233"/>
    </location>
</feature>
<sequence>MFESASLGRAYAAEEYKRLAEEWRMRLFQAQQDARAAGVPVLITVAGVDGSGRGQVANLLSEWMDAKGIHNHTFWLETDEERARPEAWRYWRSLPGAGEIGVFFGGWYGGAIRTFCCGGMEEKDFEARMQRRVRLERALAASGMVLVKLWLHLDRATFKERRKERKKHKEIHHFAPYDKQSGEEYEALIRAASRAVTLTDRVDAPWTLVDAKNPHFRDITVVRAVTEAVERALSARKAGPPPPDVAAPAEDLREAARPAVVSALDAFDLSAACAHEAYGKELAELQADLFDLSYRAYRKGISSTLVFEGWDAAGKGGTIRRLTAGVDARITRVIPVGAPTDEELAHHYLWRFWRHVPMAGFVTVYDRSWYGRVLVERVEHLTAPDDWRRAYAEINDFEEQLREGGNILLKFWLHISEDEQLRRFRERETVPWKKYKITPEDWRNRDKRRDYLVAADEMFARTSTDYAPWHIVAAEDKKCARLEVLRLYRDALKKALRERR</sequence>
<name>A0A9D2KJT9_9BACT</name>
<feature type="domain" description="Polyphosphate kinase-2-related" evidence="1">
    <location>
        <begin position="275"/>
        <end position="498"/>
    </location>
</feature>
<dbReference type="SUPFAM" id="SSF52540">
    <property type="entry name" value="P-loop containing nucleoside triphosphate hydrolases"/>
    <property type="match status" value="2"/>
</dbReference>
<dbReference type="InterPro" id="IPR027417">
    <property type="entry name" value="P-loop_NTPase"/>
</dbReference>
<evidence type="ECO:0000259" key="1">
    <source>
        <dbReference type="Pfam" id="PF03976"/>
    </source>
</evidence>
<proteinExistence type="predicted"/>
<dbReference type="EMBL" id="DXAN01000006">
    <property type="protein sequence ID" value="HJA08219.1"/>
    <property type="molecule type" value="Genomic_DNA"/>
</dbReference>
<dbReference type="PANTHER" id="PTHR34383:SF3">
    <property type="entry name" value="POLYPHOSPHATE:AMP PHOSPHOTRANSFERASE"/>
    <property type="match status" value="1"/>
</dbReference>
<evidence type="ECO:0000313" key="2">
    <source>
        <dbReference type="EMBL" id="HJA08219.1"/>
    </source>
</evidence>
<dbReference type="Pfam" id="PF03976">
    <property type="entry name" value="PPK2"/>
    <property type="match status" value="2"/>
</dbReference>
<dbReference type="AlphaFoldDB" id="A0A9D2KJT9"/>
<comment type="caution">
    <text evidence="2">The sequence shown here is derived from an EMBL/GenBank/DDBJ whole genome shotgun (WGS) entry which is preliminary data.</text>
</comment>
<accession>A0A9D2KJT9</accession>
<dbReference type="InterPro" id="IPR022489">
    <property type="entry name" value="PolyP_AMP_Tfrase"/>
</dbReference>
<reference evidence="2" key="2">
    <citation type="submission" date="2021-04" db="EMBL/GenBank/DDBJ databases">
        <authorList>
            <person name="Gilroy R."/>
        </authorList>
    </citation>
    <scope>NUCLEOTIDE SEQUENCE</scope>
    <source>
        <strain evidence="2">CHK186-16707</strain>
    </source>
</reference>
<dbReference type="GO" id="GO:0006797">
    <property type="term" value="P:polyphosphate metabolic process"/>
    <property type="evidence" value="ECO:0007669"/>
    <property type="project" value="InterPro"/>
</dbReference>
<dbReference type="PANTHER" id="PTHR34383">
    <property type="entry name" value="POLYPHOSPHATE:AMP PHOSPHOTRANSFERASE-RELATED"/>
    <property type="match status" value="1"/>
</dbReference>